<dbReference type="EMBL" id="CZQD01000042">
    <property type="protein sequence ID" value="CUS57449.1"/>
    <property type="molecule type" value="Genomic_DNA"/>
</dbReference>
<protein>
    <submittedName>
        <fullName evidence="1">Uncharacterized protein</fullName>
    </submittedName>
</protein>
<sequence>MASNGDKLRSLPEQYRRFSAEILADFQIGKTMSAILTTPSLFETWKDCAWHPLHKILENGTSS</sequence>
<gene>
    <name evidence="1" type="ORF">MGWOODY_Hyp558</name>
</gene>
<name>A0A160U4F5_9ZZZZ</name>
<accession>A0A160U4F5</accession>
<evidence type="ECO:0000313" key="1">
    <source>
        <dbReference type="EMBL" id="CUS57449.1"/>
    </source>
</evidence>
<dbReference type="AlphaFoldDB" id="A0A160U4F5"/>
<reference evidence="1" key="1">
    <citation type="submission" date="2015-10" db="EMBL/GenBank/DDBJ databases">
        <authorList>
            <person name="Gilbert D.G."/>
        </authorList>
    </citation>
    <scope>NUCLEOTIDE SEQUENCE</scope>
</reference>
<proteinExistence type="predicted"/>
<organism evidence="1">
    <name type="scientific">hydrothermal vent metagenome</name>
    <dbReference type="NCBI Taxonomy" id="652676"/>
    <lineage>
        <taxon>unclassified sequences</taxon>
        <taxon>metagenomes</taxon>
        <taxon>ecological metagenomes</taxon>
    </lineage>
</organism>